<feature type="compositionally biased region" description="Acidic residues" evidence="1">
    <location>
        <begin position="679"/>
        <end position="704"/>
    </location>
</feature>
<feature type="region of interest" description="Disordered" evidence="1">
    <location>
        <begin position="133"/>
        <end position="213"/>
    </location>
</feature>
<proteinExistence type="predicted"/>
<feature type="compositionally biased region" description="Basic residues" evidence="1">
    <location>
        <begin position="638"/>
        <end position="649"/>
    </location>
</feature>
<evidence type="ECO:0000313" key="3">
    <source>
        <dbReference type="Proteomes" id="UP000265515"/>
    </source>
</evidence>
<feature type="region of interest" description="Disordered" evidence="1">
    <location>
        <begin position="1"/>
        <end position="72"/>
    </location>
</feature>
<comment type="caution">
    <text evidence="2">The sequence shown here is derived from an EMBL/GenBank/DDBJ whole genome shotgun (WGS) entry which is preliminary data.</text>
</comment>
<feature type="compositionally biased region" description="Basic and acidic residues" evidence="1">
    <location>
        <begin position="177"/>
        <end position="200"/>
    </location>
</feature>
<feature type="compositionally biased region" description="Basic and acidic residues" evidence="1">
    <location>
        <begin position="465"/>
        <end position="483"/>
    </location>
</feature>
<dbReference type="Gramene" id="GBG76185">
    <property type="protein sequence ID" value="GBG76185"/>
    <property type="gene ID" value="CBR_g21934"/>
</dbReference>
<reference evidence="2 3" key="1">
    <citation type="journal article" date="2018" name="Cell">
        <title>The Chara Genome: Secondary Complexity and Implications for Plant Terrestrialization.</title>
        <authorList>
            <person name="Nishiyama T."/>
            <person name="Sakayama H."/>
            <person name="Vries J.D."/>
            <person name="Buschmann H."/>
            <person name="Saint-Marcoux D."/>
            <person name="Ullrich K.K."/>
            <person name="Haas F.B."/>
            <person name="Vanderstraeten L."/>
            <person name="Becker D."/>
            <person name="Lang D."/>
            <person name="Vosolsobe S."/>
            <person name="Rombauts S."/>
            <person name="Wilhelmsson P.K.I."/>
            <person name="Janitza P."/>
            <person name="Kern R."/>
            <person name="Heyl A."/>
            <person name="Rumpler F."/>
            <person name="Villalobos L.I.A.C."/>
            <person name="Clay J.M."/>
            <person name="Skokan R."/>
            <person name="Toyoda A."/>
            <person name="Suzuki Y."/>
            <person name="Kagoshima H."/>
            <person name="Schijlen E."/>
            <person name="Tajeshwar N."/>
            <person name="Catarino B."/>
            <person name="Hetherington A.J."/>
            <person name="Saltykova A."/>
            <person name="Bonnot C."/>
            <person name="Breuninger H."/>
            <person name="Symeonidi A."/>
            <person name="Radhakrishnan G.V."/>
            <person name="Van Nieuwerburgh F."/>
            <person name="Deforce D."/>
            <person name="Chang C."/>
            <person name="Karol K.G."/>
            <person name="Hedrich R."/>
            <person name="Ulvskov P."/>
            <person name="Glockner G."/>
            <person name="Delwiche C.F."/>
            <person name="Petrasek J."/>
            <person name="Van de Peer Y."/>
            <person name="Friml J."/>
            <person name="Beilby M."/>
            <person name="Dolan L."/>
            <person name="Kohara Y."/>
            <person name="Sugano S."/>
            <person name="Fujiyama A."/>
            <person name="Delaux P.-M."/>
            <person name="Quint M."/>
            <person name="TheiBen G."/>
            <person name="Hagemann M."/>
            <person name="Harholt J."/>
            <person name="Dunand C."/>
            <person name="Zachgo S."/>
            <person name="Langdale J."/>
            <person name="Maumus F."/>
            <person name="Straeten D.V.D."/>
            <person name="Gould S.B."/>
            <person name="Rensing S.A."/>
        </authorList>
    </citation>
    <scope>NUCLEOTIDE SEQUENCE [LARGE SCALE GENOMIC DNA]</scope>
    <source>
        <strain evidence="2 3">S276</strain>
    </source>
</reference>
<accession>A0A388L1K5</accession>
<evidence type="ECO:0000256" key="1">
    <source>
        <dbReference type="SAM" id="MobiDB-lite"/>
    </source>
</evidence>
<gene>
    <name evidence="2" type="ORF">CBR_g21934</name>
</gene>
<dbReference type="Proteomes" id="UP000265515">
    <property type="component" value="Unassembled WGS sequence"/>
</dbReference>
<dbReference type="EMBL" id="BFEA01000239">
    <property type="protein sequence ID" value="GBG76185.1"/>
    <property type="molecule type" value="Genomic_DNA"/>
</dbReference>
<organism evidence="2 3">
    <name type="scientific">Chara braunii</name>
    <name type="common">Braun's stonewort</name>
    <dbReference type="NCBI Taxonomy" id="69332"/>
    <lineage>
        <taxon>Eukaryota</taxon>
        <taxon>Viridiplantae</taxon>
        <taxon>Streptophyta</taxon>
        <taxon>Charophyceae</taxon>
        <taxon>Charales</taxon>
        <taxon>Characeae</taxon>
        <taxon>Chara</taxon>
    </lineage>
</organism>
<name>A0A388L1K5_CHABU</name>
<sequence length="704" mass="75474">MAPRGQYQFKRQEGRSGEGAGGQTGRGHVPKSKKLCGVHGSEGEMGGEGGQDVSPMDVPSTATPTPGFGRDGVSRERMIALANLGLLGTPRGGGSGTVRSQGIVINDTTPQRPVSSTSTIVSIVERTDKGQVPVSPLRHVDPSNTLMPGQTGGSSRVIASSAQAGSPSVHATATTAGERREDRRVEEAGRKEERRDKIPRPDCVIMPGPDVPRVRIEDPAQRESALRRARRTENVAMRIIHGWIFRSSSRSDGFTRTESYVAVDYPTNLVKAAWQSVEWSRVVPPSVVYHTLALKMGIPLWYAGAYIEDRPEDDDMAAHQESTVMRLVSYFHDAFRAGARDDDDVEAEDAIYDADDVWAGKDMIEEIATARKGKEKVHDDRLVSRVWDRWGSLDDVEDLDGFLHGSRHTLHIMKDNEECRRPEGGSGRVDEGHHVDTGFHSTAFDGEAGCSERPSEGPIPGSVAEEQRPDVGKLEASPGREDLCPDVEQEAAAMEATPDMEQEAAAISHGQPVPARSHDGSGDSSMPRLAHDHSQPLRRGSVDLSALPPLPARVSSVIVDNTATRGKKRKIADTCAVEHSRAQRPPGRGRPRGHPPGGRSGRGRGRLGVAGATERLLGSLGAIGGGSPSPISADGVRTRSRAVVGKRTRVHVEDNDGTDEQVSGDGSESEYEAPPQPSCDDDDDDAGGDDDDAAVEDETLVDGC</sequence>
<protein>
    <submittedName>
        <fullName evidence="2">Uncharacterized protein</fullName>
    </submittedName>
</protein>
<keyword evidence="3" id="KW-1185">Reference proteome</keyword>
<feature type="region of interest" description="Disordered" evidence="1">
    <location>
        <begin position="415"/>
        <end position="704"/>
    </location>
</feature>
<feature type="compositionally biased region" description="Basic and acidic residues" evidence="1">
    <location>
        <begin position="415"/>
        <end position="437"/>
    </location>
</feature>
<dbReference type="AlphaFoldDB" id="A0A388L1K5"/>
<feature type="compositionally biased region" description="Polar residues" evidence="1">
    <location>
        <begin position="142"/>
        <end position="175"/>
    </location>
</feature>
<evidence type="ECO:0000313" key="2">
    <source>
        <dbReference type="EMBL" id="GBG76185.1"/>
    </source>
</evidence>